<feature type="region of interest" description="Disordered" evidence="13">
    <location>
        <begin position="782"/>
        <end position="814"/>
    </location>
</feature>
<evidence type="ECO:0000256" key="8">
    <source>
        <dbReference type="ARBA" id="ARBA00023242"/>
    </source>
</evidence>
<dbReference type="GO" id="GO:0005656">
    <property type="term" value="C:nuclear pre-replicative complex"/>
    <property type="evidence" value="ECO:0007669"/>
    <property type="project" value="UniProtKB-ARBA"/>
</dbReference>
<dbReference type="InterPro" id="IPR012340">
    <property type="entry name" value="NA-bd_OB-fold"/>
</dbReference>
<name>A0A2N5SDY8_9BASI</name>
<evidence type="ECO:0000256" key="13">
    <source>
        <dbReference type="SAM" id="MobiDB-lite"/>
    </source>
</evidence>
<gene>
    <name evidence="12" type="primary">MCM7</name>
    <name evidence="17" type="ORF">PCANC_04870</name>
    <name evidence="15" type="ORF">PCANC_25670</name>
    <name evidence="16" type="ORF">PCASD_14917</name>
</gene>
<keyword evidence="7 11" id="KW-0238">DNA-binding</keyword>
<dbReference type="Gene3D" id="3.40.50.300">
    <property type="entry name" value="P-loop containing nucleotide triphosphate hydrolases"/>
    <property type="match status" value="1"/>
</dbReference>
<keyword evidence="4 12" id="KW-0378">Hydrolase</keyword>
<dbReference type="InterPro" id="IPR033762">
    <property type="entry name" value="MCM_OB"/>
</dbReference>
<evidence type="ECO:0000313" key="19">
    <source>
        <dbReference type="Proteomes" id="UP000235392"/>
    </source>
</evidence>
<proteinExistence type="inferred from homology"/>
<evidence type="ECO:0000256" key="9">
    <source>
        <dbReference type="ARBA" id="ARBA00023306"/>
    </source>
</evidence>
<dbReference type="Proteomes" id="UP000235392">
    <property type="component" value="Unassembled WGS sequence"/>
</dbReference>
<keyword evidence="6 11" id="KW-0067">ATP-binding</keyword>
<dbReference type="PANTHER" id="PTHR11630:SF26">
    <property type="entry name" value="DNA REPLICATION LICENSING FACTOR MCM7"/>
    <property type="match status" value="1"/>
</dbReference>
<keyword evidence="8 12" id="KW-0539">Nucleus</keyword>
<dbReference type="GO" id="GO:0005524">
    <property type="term" value="F:ATP binding"/>
    <property type="evidence" value="ECO:0007669"/>
    <property type="project" value="UniProtKB-KW"/>
</dbReference>
<evidence type="ECO:0000256" key="11">
    <source>
        <dbReference type="RuleBase" id="RU004070"/>
    </source>
</evidence>
<dbReference type="GO" id="GO:0042555">
    <property type="term" value="C:MCM complex"/>
    <property type="evidence" value="ECO:0007669"/>
    <property type="project" value="InterPro"/>
</dbReference>
<feature type="region of interest" description="Disordered" evidence="13">
    <location>
        <begin position="100"/>
        <end position="120"/>
    </location>
</feature>
<dbReference type="InterPro" id="IPR027417">
    <property type="entry name" value="P-loop_NTPase"/>
</dbReference>
<keyword evidence="5 12" id="KW-0347">Helicase</keyword>
<feature type="domain" description="MCM C-terminal AAA(+) ATPase" evidence="14">
    <location>
        <begin position="432"/>
        <end position="638"/>
    </location>
</feature>
<sequence length="868" mass="97504">MLDEGHARRDSRLEPVPAKLSDEHAYNHLTGTVLAIFFIRLIRTSIEPHQTLRSYLTFAAMSLIPAADFKTKYDYSADIQVMKEFLTKTKGRSISAIDLLDENEEGEGTGTHGEDSDVDMDDGGPDLRLRYVEQMQLVADREQSKFVIDLEDLRKSRDPDQLRLLDNITQNSLRYVQLFYRVIDELLPEPTDPISLRNKYDVLDVIMHQRREKNLINEEAGEASFPPILTRRYNLYFRAPRSSTTLAVRQVKAVHLGKLISIRGIVTRVSEVKPLLLVNAFSCDACGSEIFQEVESRNLTPLTECPSEECTKNGTKGNLVMQTRACKFEPFQEVKLQEMADQVPVGHIPRSMTLHLYGPLVRSNSPGDVVNVTGIFIPTPYQGFKGLRAGLLTDTYLECHHVSQLRKSYESLEMTPEIVSQIQEMASDEHNFYDRLANSIAPEIYGHQDVKKILLLLLIGGVSKEVGDGMKIRGDINVCLMGDPGVAKSQLLKYISKVAPRGVYTTGRGSSGVGLTAAVMRDPVTDEMVLEGGALVLADNGICCIDEFDKMDESDRTAIHEVMEQQTISISKAGITTTLNARTSILAAANPLYGRYNPKISPVDNINLPAALLSRFDIMFLILDKPRREDDERLAQHVTHVHMYSAHPTIDPPPISPSLLRSYIALARKKRPTVPQHISEYIISAYVNLRKHHQKEEASGRSFTYTSARTLLSVIRLAQALARMRNSNEVAREDVDEGLRLMEVSKASLDTDQDEDMEAGTNRDITDISKIYRIIREMTTSGSGRKDASSAMIGGRVGRGRHNRAAVDSEDEGGFKPIQNMREIRERVFAKGFTEERLLACINEYEQLDVWTRENNDTELRFLDNGTD</sequence>
<dbReference type="EMBL" id="PGCJ01000020">
    <property type="protein sequence ID" value="PLW56507.1"/>
    <property type="molecule type" value="Genomic_DNA"/>
</dbReference>
<dbReference type="FunFam" id="2.20.28.10:FF:000004">
    <property type="entry name" value="DNA replication licensing factor MCM7"/>
    <property type="match status" value="1"/>
</dbReference>
<dbReference type="Pfam" id="PF17207">
    <property type="entry name" value="MCM_OB"/>
    <property type="match status" value="1"/>
</dbReference>
<dbReference type="Proteomes" id="UP000235388">
    <property type="component" value="Unassembled WGS sequence"/>
</dbReference>
<dbReference type="STRING" id="200324.A0A2N5SDY8"/>
<dbReference type="SMART" id="SM00382">
    <property type="entry name" value="AAA"/>
    <property type="match status" value="1"/>
</dbReference>
<dbReference type="GO" id="GO:0003697">
    <property type="term" value="F:single-stranded DNA binding"/>
    <property type="evidence" value="ECO:0007669"/>
    <property type="project" value="TreeGrafter"/>
</dbReference>
<dbReference type="PRINTS" id="PR01657">
    <property type="entry name" value="MCMFAMILY"/>
</dbReference>
<dbReference type="Pfam" id="PF17855">
    <property type="entry name" value="MCM_lid"/>
    <property type="match status" value="1"/>
</dbReference>
<dbReference type="InterPro" id="IPR003593">
    <property type="entry name" value="AAA+_ATPase"/>
</dbReference>
<dbReference type="GO" id="GO:0006279">
    <property type="term" value="P:premeiotic DNA replication"/>
    <property type="evidence" value="ECO:0007669"/>
    <property type="project" value="UniProtKB-ARBA"/>
</dbReference>
<evidence type="ECO:0000256" key="1">
    <source>
        <dbReference type="ARBA" id="ARBA00004123"/>
    </source>
</evidence>
<dbReference type="CDD" id="cd17758">
    <property type="entry name" value="MCM7"/>
    <property type="match status" value="1"/>
</dbReference>
<dbReference type="Pfam" id="PF24901">
    <property type="entry name" value="WHD_MCM7"/>
    <property type="match status" value="1"/>
</dbReference>
<dbReference type="GO" id="GO:0097373">
    <property type="term" value="C:MCM core complex"/>
    <property type="evidence" value="ECO:0007669"/>
    <property type="project" value="UniProtKB-ARBA"/>
</dbReference>
<dbReference type="PANTHER" id="PTHR11630">
    <property type="entry name" value="DNA REPLICATION LICENSING FACTOR MCM FAMILY MEMBER"/>
    <property type="match status" value="1"/>
</dbReference>
<dbReference type="PROSITE" id="PS00847">
    <property type="entry name" value="MCM_1"/>
    <property type="match status" value="1"/>
</dbReference>
<dbReference type="InterPro" id="IPR018525">
    <property type="entry name" value="MCM_CS"/>
</dbReference>
<dbReference type="SUPFAM" id="SSF50249">
    <property type="entry name" value="Nucleic acid-binding proteins"/>
    <property type="match status" value="1"/>
</dbReference>
<dbReference type="SUPFAM" id="SSF52540">
    <property type="entry name" value="P-loop containing nucleoside triphosphate hydrolases"/>
    <property type="match status" value="1"/>
</dbReference>
<evidence type="ECO:0000256" key="4">
    <source>
        <dbReference type="ARBA" id="ARBA00022801"/>
    </source>
</evidence>
<dbReference type="Pfam" id="PF14551">
    <property type="entry name" value="MCM_N"/>
    <property type="match status" value="1"/>
</dbReference>
<evidence type="ECO:0000313" key="17">
    <source>
        <dbReference type="EMBL" id="PLW56507.1"/>
    </source>
</evidence>
<dbReference type="InterPro" id="IPR027925">
    <property type="entry name" value="MCM_N"/>
</dbReference>
<evidence type="ECO:0000256" key="5">
    <source>
        <dbReference type="ARBA" id="ARBA00022806"/>
    </source>
</evidence>
<comment type="function">
    <text evidence="12">Acts as component of the MCM2-7 complex (MCM complex) which is the replicative helicase essential for 'once per cell cycle' DNA replication initiation and elongation in eukaryotic cells. The active ATPase sites in the MCM2-7 ring are formed through the interaction surfaces of two neighboring subunits such that a critical structure of a conserved arginine finger motif is provided in trans relative to the ATP-binding site of the Walker A box of the adjacent subunit. The six ATPase active sites, however, are likely to contribute differentially to the complex helicase activity.</text>
</comment>
<keyword evidence="2 12" id="KW-0235">DNA replication</keyword>
<evidence type="ECO:0000313" key="18">
    <source>
        <dbReference type="Proteomes" id="UP000235388"/>
    </source>
</evidence>
<dbReference type="GO" id="GO:0043596">
    <property type="term" value="C:nuclear replication fork"/>
    <property type="evidence" value="ECO:0007669"/>
    <property type="project" value="UniProtKB-ARBA"/>
</dbReference>
<evidence type="ECO:0000256" key="12">
    <source>
        <dbReference type="RuleBase" id="RU365012"/>
    </source>
</evidence>
<evidence type="ECO:0000256" key="10">
    <source>
        <dbReference type="ARBA" id="ARBA00048432"/>
    </source>
</evidence>
<dbReference type="GO" id="GO:0031261">
    <property type="term" value="C:DNA replication preinitiation complex"/>
    <property type="evidence" value="ECO:0007669"/>
    <property type="project" value="UniProtKB-ARBA"/>
</dbReference>
<evidence type="ECO:0000259" key="14">
    <source>
        <dbReference type="PROSITE" id="PS50051"/>
    </source>
</evidence>
<evidence type="ECO:0000313" key="15">
    <source>
        <dbReference type="EMBL" id="PLW11453.1"/>
    </source>
</evidence>
<dbReference type="InterPro" id="IPR031327">
    <property type="entry name" value="MCM"/>
</dbReference>
<dbReference type="OrthoDB" id="3207464at2759"/>
<evidence type="ECO:0000256" key="2">
    <source>
        <dbReference type="ARBA" id="ARBA00022705"/>
    </source>
</evidence>
<accession>A0A2N5SDY8</accession>
<dbReference type="Gene3D" id="2.20.28.10">
    <property type="match status" value="1"/>
</dbReference>
<comment type="subcellular location">
    <subcellularLocation>
        <location evidence="1 12">Nucleus</location>
    </subcellularLocation>
</comment>
<keyword evidence="18" id="KW-1185">Reference proteome</keyword>
<dbReference type="GO" id="GO:0016787">
    <property type="term" value="F:hydrolase activity"/>
    <property type="evidence" value="ECO:0007669"/>
    <property type="project" value="UniProtKB-KW"/>
</dbReference>
<dbReference type="GO" id="GO:0006270">
    <property type="term" value="P:DNA replication initiation"/>
    <property type="evidence" value="ECO:0007669"/>
    <property type="project" value="InterPro"/>
</dbReference>
<dbReference type="EMBL" id="PGCJ01001019">
    <property type="protein sequence ID" value="PLW11453.1"/>
    <property type="molecule type" value="Genomic_DNA"/>
</dbReference>
<dbReference type="SMART" id="SM00350">
    <property type="entry name" value="MCM"/>
    <property type="match status" value="1"/>
</dbReference>
<evidence type="ECO:0000256" key="6">
    <source>
        <dbReference type="ARBA" id="ARBA00022840"/>
    </source>
</evidence>
<dbReference type="GO" id="GO:0017116">
    <property type="term" value="F:single-stranded DNA helicase activity"/>
    <property type="evidence" value="ECO:0007669"/>
    <property type="project" value="TreeGrafter"/>
</dbReference>
<evidence type="ECO:0000313" key="16">
    <source>
        <dbReference type="EMBL" id="PLW24002.1"/>
    </source>
</evidence>
<dbReference type="Pfam" id="PF00493">
    <property type="entry name" value="MCM"/>
    <property type="match status" value="1"/>
</dbReference>
<dbReference type="GO" id="GO:0000727">
    <property type="term" value="P:double-strand break repair via break-induced replication"/>
    <property type="evidence" value="ECO:0007669"/>
    <property type="project" value="TreeGrafter"/>
</dbReference>
<dbReference type="Gene3D" id="2.40.50.140">
    <property type="entry name" value="Nucleic acid-binding proteins"/>
    <property type="match status" value="1"/>
</dbReference>
<keyword evidence="9 12" id="KW-0131">Cell cycle</keyword>
<keyword evidence="3 11" id="KW-0547">Nucleotide-binding</keyword>
<comment type="catalytic activity">
    <reaction evidence="10">
        <text>ATP + H2O = ADP + phosphate + H(+)</text>
        <dbReference type="Rhea" id="RHEA:13065"/>
        <dbReference type="ChEBI" id="CHEBI:15377"/>
        <dbReference type="ChEBI" id="CHEBI:15378"/>
        <dbReference type="ChEBI" id="CHEBI:30616"/>
        <dbReference type="ChEBI" id="CHEBI:43474"/>
        <dbReference type="ChEBI" id="CHEBI:456216"/>
        <dbReference type="EC" id="3.6.4.12"/>
    </reaction>
    <physiologicalReaction direction="left-to-right" evidence="10">
        <dbReference type="Rhea" id="RHEA:13066"/>
    </physiologicalReaction>
</comment>
<dbReference type="InterPro" id="IPR041562">
    <property type="entry name" value="MCM_lid"/>
</dbReference>
<evidence type="ECO:0000256" key="7">
    <source>
        <dbReference type="ARBA" id="ARBA00023125"/>
    </source>
</evidence>
<dbReference type="AlphaFoldDB" id="A0A2N5SDY8"/>
<dbReference type="EC" id="3.6.4.12" evidence="12"/>
<organism evidence="15 18">
    <name type="scientific">Puccinia coronata f. sp. avenae</name>
    <dbReference type="NCBI Taxonomy" id="200324"/>
    <lineage>
        <taxon>Eukaryota</taxon>
        <taxon>Fungi</taxon>
        <taxon>Dikarya</taxon>
        <taxon>Basidiomycota</taxon>
        <taxon>Pucciniomycotina</taxon>
        <taxon>Pucciniomycetes</taxon>
        <taxon>Pucciniales</taxon>
        <taxon>Pucciniaceae</taxon>
        <taxon>Puccinia</taxon>
    </lineage>
</organism>
<reference evidence="18 19" key="1">
    <citation type="submission" date="2017-11" db="EMBL/GenBank/DDBJ databases">
        <title>De novo assembly and phasing of dikaryotic genomes from two isolates of Puccinia coronata f. sp. avenae, the causal agent of oat crown rust.</title>
        <authorList>
            <person name="Miller M.E."/>
            <person name="Zhang Y."/>
            <person name="Omidvar V."/>
            <person name="Sperschneider J."/>
            <person name="Schwessinger B."/>
            <person name="Raley C."/>
            <person name="Palmer J.M."/>
            <person name="Garnica D."/>
            <person name="Upadhyaya N."/>
            <person name="Rathjen J."/>
            <person name="Taylor J.M."/>
            <person name="Park R.F."/>
            <person name="Dodds P.N."/>
            <person name="Hirsch C.D."/>
            <person name="Kianian S.F."/>
            <person name="Figueroa M."/>
        </authorList>
    </citation>
    <scope>NUCLEOTIDE SEQUENCE [LARGE SCALE GENOMIC DNA]</scope>
    <source>
        <strain evidence="15">12NC29</strain>
        <strain evidence="16">12SD80</strain>
    </source>
</reference>
<dbReference type="EMBL" id="PGCI01000618">
    <property type="protein sequence ID" value="PLW24002.1"/>
    <property type="molecule type" value="Genomic_DNA"/>
</dbReference>
<comment type="caution">
    <text evidence="15">The sequence shown here is derived from an EMBL/GenBank/DDBJ whole genome shotgun (WGS) entry which is preliminary data.</text>
</comment>
<dbReference type="PROSITE" id="PS50051">
    <property type="entry name" value="MCM_2"/>
    <property type="match status" value="1"/>
</dbReference>
<evidence type="ECO:0000256" key="3">
    <source>
        <dbReference type="ARBA" id="ARBA00022741"/>
    </source>
</evidence>
<dbReference type="PRINTS" id="PR01663">
    <property type="entry name" value="MCMPROTEIN7"/>
</dbReference>
<dbReference type="InterPro" id="IPR001208">
    <property type="entry name" value="MCM_dom"/>
</dbReference>
<dbReference type="GO" id="GO:0006271">
    <property type="term" value="P:DNA strand elongation involved in DNA replication"/>
    <property type="evidence" value="ECO:0007669"/>
    <property type="project" value="TreeGrafter"/>
</dbReference>
<dbReference type="FunFam" id="3.40.50.300:FF:000288">
    <property type="entry name" value="DNA replication licensing factor MCM7"/>
    <property type="match status" value="1"/>
</dbReference>
<protein>
    <recommendedName>
        <fullName evidence="12">DNA replication licensing factor MCM7</fullName>
        <ecNumber evidence="12">3.6.4.12</ecNumber>
    </recommendedName>
</protein>
<dbReference type="InterPro" id="IPR008050">
    <property type="entry name" value="MCM7"/>
</dbReference>
<comment type="similarity">
    <text evidence="11">Belongs to the MCM family.</text>
</comment>